<protein>
    <submittedName>
        <fullName evidence="1">Uncharacterized protein</fullName>
    </submittedName>
</protein>
<dbReference type="Proteomes" id="UP000663829">
    <property type="component" value="Unassembled WGS sequence"/>
</dbReference>
<gene>
    <name evidence="1" type="ORF">GPM918_LOCUS7126</name>
    <name evidence="2" type="ORF">SRO942_LOCUS7126</name>
</gene>
<name>A0A813X6Z4_9BILA</name>
<comment type="caution">
    <text evidence="1">The sequence shown here is derived from an EMBL/GenBank/DDBJ whole genome shotgun (WGS) entry which is preliminary data.</text>
</comment>
<accession>A0A813X6Z4</accession>
<proteinExistence type="predicted"/>
<dbReference type="EMBL" id="CAJNOQ010001144">
    <property type="protein sequence ID" value="CAF0871551.1"/>
    <property type="molecule type" value="Genomic_DNA"/>
</dbReference>
<dbReference type="EMBL" id="CAJOBC010001144">
    <property type="protein sequence ID" value="CAF3658864.1"/>
    <property type="molecule type" value="Genomic_DNA"/>
</dbReference>
<reference evidence="1" key="1">
    <citation type="submission" date="2021-02" db="EMBL/GenBank/DDBJ databases">
        <authorList>
            <person name="Nowell W R."/>
        </authorList>
    </citation>
    <scope>NUCLEOTIDE SEQUENCE</scope>
</reference>
<organism evidence="1 3">
    <name type="scientific">Didymodactylos carnosus</name>
    <dbReference type="NCBI Taxonomy" id="1234261"/>
    <lineage>
        <taxon>Eukaryota</taxon>
        <taxon>Metazoa</taxon>
        <taxon>Spiralia</taxon>
        <taxon>Gnathifera</taxon>
        <taxon>Rotifera</taxon>
        <taxon>Eurotatoria</taxon>
        <taxon>Bdelloidea</taxon>
        <taxon>Philodinida</taxon>
        <taxon>Philodinidae</taxon>
        <taxon>Didymodactylos</taxon>
    </lineage>
</organism>
<dbReference type="AlphaFoldDB" id="A0A813X6Z4"/>
<evidence type="ECO:0000313" key="1">
    <source>
        <dbReference type="EMBL" id="CAF0871551.1"/>
    </source>
</evidence>
<sequence length="206" mass="23774">MLKDVSHSGGWFLTLDSGKLRNEPIVLGELRYNVPLDETTNSSLKWDYDQYNSEVLLFEWNITREYDSGALLAFTNYEYTNNADLLVLDESDQLHNAYTNDDSMIILDNDKKIDAEVISGETKQKTIQNSGTVNIRSGKLNRTQLYEIKKNRSSLQLDPKNIKLHLQRVQLLKSQRKVIPSFPQIRPPDGQNEPYLDLLNSFYLSE</sequence>
<dbReference type="OrthoDB" id="129121at2759"/>
<evidence type="ECO:0000313" key="3">
    <source>
        <dbReference type="Proteomes" id="UP000663829"/>
    </source>
</evidence>
<dbReference type="Proteomes" id="UP000681722">
    <property type="component" value="Unassembled WGS sequence"/>
</dbReference>
<keyword evidence="3" id="KW-1185">Reference proteome</keyword>
<evidence type="ECO:0000313" key="2">
    <source>
        <dbReference type="EMBL" id="CAF3658864.1"/>
    </source>
</evidence>